<organism evidence="3 4">
    <name type="scientific">Dermacoccus abyssi</name>
    <dbReference type="NCBI Taxonomy" id="322596"/>
    <lineage>
        <taxon>Bacteria</taxon>
        <taxon>Bacillati</taxon>
        <taxon>Actinomycetota</taxon>
        <taxon>Actinomycetes</taxon>
        <taxon>Micrococcales</taxon>
        <taxon>Dermacoccaceae</taxon>
        <taxon>Dermacoccus</taxon>
    </lineage>
</organism>
<evidence type="ECO:0000256" key="1">
    <source>
        <dbReference type="SAM" id="MobiDB-lite"/>
    </source>
</evidence>
<keyword evidence="2" id="KW-0472">Membrane</keyword>
<accession>A0A417ZBP3</accession>
<keyword evidence="2" id="KW-0812">Transmembrane</keyword>
<keyword evidence="2" id="KW-1133">Transmembrane helix</keyword>
<gene>
    <name evidence="3" type="ORF">D1832_01130</name>
</gene>
<feature type="transmembrane region" description="Helical" evidence="2">
    <location>
        <begin position="582"/>
        <end position="601"/>
    </location>
</feature>
<comment type="caution">
    <text evidence="3">The sequence shown here is derived from an EMBL/GenBank/DDBJ whole genome shotgun (WGS) entry which is preliminary data.</text>
</comment>
<feature type="transmembrane region" description="Helical" evidence="2">
    <location>
        <begin position="44"/>
        <end position="63"/>
    </location>
</feature>
<feature type="transmembrane region" description="Helical" evidence="2">
    <location>
        <begin position="468"/>
        <end position="486"/>
    </location>
</feature>
<evidence type="ECO:0000313" key="4">
    <source>
        <dbReference type="Proteomes" id="UP000285376"/>
    </source>
</evidence>
<feature type="transmembrane region" description="Helical" evidence="2">
    <location>
        <begin position="498"/>
        <end position="516"/>
    </location>
</feature>
<name>A0A417ZBP3_9MICO</name>
<proteinExistence type="predicted"/>
<feature type="transmembrane region" description="Helical" evidence="2">
    <location>
        <begin position="328"/>
        <end position="361"/>
    </location>
</feature>
<feature type="transmembrane region" description="Helical" evidence="2">
    <location>
        <begin position="367"/>
        <end position="390"/>
    </location>
</feature>
<evidence type="ECO:0000256" key="2">
    <source>
        <dbReference type="SAM" id="Phobius"/>
    </source>
</evidence>
<reference evidence="3 4" key="1">
    <citation type="submission" date="2018-08" db="EMBL/GenBank/DDBJ databases">
        <title>Whole genome sequence analysis of Dermacoccus abyssi bacteria isolated from Deep Mariana trench Micromonospora spp reveals genes involved in the environmental adaptation and production of secondary metabolites.</title>
        <authorList>
            <person name="Abdel-Mageed W.M."/>
            <person name="Lehri B."/>
            <person name="Nouioui I."/>
            <person name="Goodfellow I."/>
            <person name="Jaspars M."/>
            <person name="Karlyshev A."/>
        </authorList>
    </citation>
    <scope>NUCLEOTIDE SEQUENCE [LARGE SCALE GENOMIC DNA]</scope>
    <source>
        <strain evidence="3 4">MT1.1</strain>
    </source>
</reference>
<sequence length="761" mass="80788">MFGSLARASPYDVPVLNRRNAPAFVILLVVMFAAPVLVDVTWAAALRYAAWSALWWAFGYLVVAKHTAGGLERATIGALVGMAVQLANWCLWQLIGAPSLTVVGGVVALVVGVLLHCRAGSPSRPSPQGHEPNSVPESVADASGAPTGSLWLLVASTSWLGWLLVGFSRHQTRPPGPSTMYQDLYWHLGIVAELKRAVLPTVPQAEVLGQLNYHWLSNAYMASGSLGSFTSTSDVALRLWYLPVVALVLASCLVVGRRLSGTWVAGNVAVVLLVVPSAILPFAWKGATGPTSPFVWASPSQIFGLAFTLGATWLFVPVLRGARPTKRGLALLVAAAFLCAGSKSSILPTFLCGALAVGVLFIRRAAIRRGAAVVAGVCLVGIALAMPLFAGGSAGSKIRLFSSFRREVAYKDYVHLPTAFDHGPFVMPYIATGGGFLLVTGLALALLAQYGYVATSLSLGRVWTKDPMPTFLAASFVASLAAYLLIDHTGASQGYFPLGALPLLAVLAGWGVSVVWERCRTARWRLVGSGFVIGGAALLLLRWASGTAKPERDSIPVAVFTVAVAALVLVGAALMIGRRSPLVGIGVLLGAALTFPAYTVVKNAGGSPFTPVSNDAPWTVSADETAAAAWVREHSGQTDVVATNVHCRVARTSECDARAFWVSALTERRAFIESWGYSDPAQRQAGRHGLRATSQPFEDRELFALNEKVFHDPDRATVEQLQRRGVRWLYADTAASDVSPDLADYADAVHHSGTVTVYRLD</sequence>
<dbReference type="Proteomes" id="UP000285376">
    <property type="component" value="Unassembled WGS sequence"/>
</dbReference>
<feature type="transmembrane region" description="Helical" evidence="2">
    <location>
        <begin position="555"/>
        <end position="576"/>
    </location>
</feature>
<feature type="transmembrane region" description="Helical" evidence="2">
    <location>
        <begin position="263"/>
        <end position="284"/>
    </location>
</feature>
<feature type="transmembrane region" description="Helical" evidence="2">
    <location>
        <begin position="239"/>
        <end position="256"/>
    </location>
</feature>
<feature type="transmembrane region" description="Helical" evidence="2">
    <location>
        <begin position="296"/>
        <end position="316"/>
    </location>
</feature>
<feature type="transmembrane region" description="Helical" evidence="2">
    <location>
        <begin position="426"/>
        <end position="448"/>
    </location>
</feature>
<dbReference type="AlphaFoldDB" id="A0A417ZBP3"/>
<feature type="transmembrane region" description="Helical" evidence="2">
    <location>
        <begin position="522"/>
        <end position="543"/>
    </location>
</feature>
<dbReference type="EMBL" id="QWLM01000001">
    <property type="protein sequence ID" value="RHW48070.1"/>
    <property type="molecule type" value="Genomic_DNA"/>
</dbReference>
<evidence type="ECO:0000313" key="3">
    <source>
        <dbReference type="EMBL" id="RHW48070.1"/>
    </source>
</evidence>
<feature type="transmembrane region" description="Helical" evidence="2">
    <location>
        <begin position="100"/>
        <end position="117"/>
    </location>
</feature>
<protein>
    <submittedName>
        <fullName evidence="3">Uncharacterized protein</fullName>
    </submittedName>
</protein>
<feature type="transmembrane region" description="Helical" evidence="2">
    <location>
        <begin position="21"/>
        <end position="38"/>
    </location>
</feature>
<feature type="region of interest" description="Disordered" evidence="1">
    <location>
        <begin position="122"/>
        <end position="141"/>
    </location>
</feature>